<evidence type="ECO:0000313" key="1">
    <source>
        <dbReference type="EMBL" id="PIP04698.1"/>
    </source>
</evidence>
<gene>
    <name evidence="1" type="ORF">COX53_01030</name>
</gene>
<organism evidence="1 2">
    <name type="scientific">candidate division WWE3 bacterium CG23_combo_of_CG06-09_8_20_14_all_40_14</name>
    <dbReference type="NCBI Taxonomy" id="1975095"/>
    <lineage>
        <taxon>Bacteria</taxon>
        <taxon>Katanobacteria</taxon>
    </lineage>
</organism>
<dbReference type="AlphaFoldDB" id="A0A2G9XCH7"/>
<dbReference type="EMBL" id="PCQY01000014">
    <property type="protein sequence ID" value="PIP04698.1"/>
    <property type="molecule type" value="Genomic_DNA"/>
</dbReference>
<accession>A0A2G9XCH7</accession>
<evidence type="ECO:0008006" key="3">
    <source>
        <dbReference type="Google" id="ProtNLM"/>
    </source>
</evidence>
<reference evidence="1 2" key="1">
    <citation type="submission" date="2017-09" db="EMBL/GenBank/DDBJ databases">
        <title>Depth-based differentiation of microbial function through sediment-hosted aquifers and enrichment of novel symbionts in the deep terrestrial subsurface.</title>
        <authorList>
            <person name="Probst A.J."/>
            <person name="Ladd B."/>
            <person name="Jarett J.K."/>
            <person name="Geller-Mcgrath D.E."/>
            <person name="Sieber C.M."/>
            <person name="Emerson J.B."/>
            <person name="Anantharaman K."/>
            <person name="Thomas B.C."/>
            <person name="Malmstrom R."/>
            <person name="Stieglmeier M."/>
            <person name="Klingl A."/>
            <person name="Woyke T."/>
            <person name="Ryan C.M."/>
            <person name="Banfield J.F."/>
        </authorList>
    </citation>
    <scope>NUCLEOTIDE SEQUENCE [LARGE SCALE GENOMIC DNA]</scope>
    <source>
        <strain evidence="1">CG23_combo_of_CG06-09_8_20_14_all_40_14</strain>
    </source>
</reference>
<comment type="caution">
    <text evidence="1">The sequence shown here is derived from an EMBL/GenBank/DDBJ whole genome shotgun (WGS) entry which is preliminary data.</text>
</comment>
<name>A0A2G9XCH7_UNCKA</name>
<protein>
    <recommendedName>
        <fullName evidence="3">SprT-like domain-containing protein</fullName>
    </recommendedName>
</protein>
<sequence>MDINFKYSFVNEVTEYKYLITHSQEYKQLRSVVWNPLYILLLLLFRKLYLSRAESAWKPIEPEVERAFKMLRLELPKDNLVCYVHSISCEGWYDPNKNCVHARITKCKNLGEFAGSVIHELLHLATYKNELDYNQREKIVDDYVARQPLSTIVRKIGDNPQDLS</sequence>
<proteinExistence type="predicted"/>
<evidence type="ECO:0000313" key="2">
    <source>
        <dbReference type="Proteomes" id="UP000231388"/>
    </source>
</evidence>
<dbReference type="Proteomes" id="UP000231388">
    <property type="component" value="Unassembled WGS sequence"/>
</dbReference>